<name>A0A9P6JBQ9_9FUNG</name>
<evidence type="ECO:0000313" key="8">
    <source>
        <dbReference type="EMBL" id="KAF9966693.1"/>
    </source>
</evidence>
<dbReference type="SUPFAM" id="SSF56112">
    <property type="entry name" value="Protein kinase-like (PK-like)"/>
    <property type="match status" value="1"/>
</dbReference>
<dbReference type="PANTHER" id="PTHR22988">
    <property type="entry name" value="MYOTONIC DYSTROPHY S/T KINASE-RELATED"/>
    <property type="match status" value="1"/>
</dbReference>
<dbReference type="InterPro" id="IPR017441">
    <property type="entry name" value="Protein_kinase_ATP_BS"/>
</dbReference>
<keyword evidence="1" id="KW-0597">Phosphoprotein</keyword>
<feature type="region of interest" description="Disordered" evidence="6">
    <location>
        <begin position="1"/>
        <end position="21"/>
    </location>
</feature>
<feature type="non-terminal residue" evidence="8">
    <location>
        <position position="1"/>
    </location>
</feature>
<evidence type="ECO:0000256" key="6">
    <source>
        <dbReference type="SAM" id="MobiDB-lite"/>
    </source>
</evidence>
<feature type="binding site" evidence="5">
    <location>
        <position position="74"/>
    </location>
    <ligand>
        <name>ATP</name>
        <dbReference type="ChEBI" id="CHEBI:30616"/>
    </ligand>
</feature>
<evidence type="ECO:0000256" key="5">
    <source>
        <dbReference type="PROSITE-ProRule" id="PRU10141"/>
    </source>
</evidence>
<gene>
    <name evidence="8" type="primary">CBK1_1</name>
    <name evidence="8" type="ORF">BGZ65_000293</name>
</gene>
<keyword evidence="9" id="KW-1185">Reference proteome</keyword>
<keyword evidence="5" id="KW-0067">ATP-binding</keyword>
<dbReference type="GO" id="GO:0005737">
    <property type="term" value="C:cytoplasm"/>
    <property type="evidence" value="ECO:0007669"/>
    <property type="project" value="TreeGrafter"/>
</dbReference>
<evidence type="ECO:0000313" key="9">
    <source>
        <dbReference type="Proteomes" id="UP000749646"/>
    </source>
</evidence>
<dbReference type="OrthoDB" id="2263644at2759"/>
<dbReference type="GO" id="GO:0031032">
    <property type="term" value="P:actomyosin structure organization"/>
    <property type="evidence" value="ECO:0007669"/>
    <property type="project" value="TreeGrafter"/>
</dbReference>
<dbReference type="InterPro" id="IPR050839">
    <property type="entry name" value="Rho-assoc_Ser/Thr_Kinase"/>
</dbReference>
<sequence>RIELETRLETESGSDERKNRQLQALGRKESQFLRLRRTRLGLDDFTTVKVIGKGAFGEVRLVQKVDSGGIYAMKTLRKAD</sequence>
<dbReference type="Proteomes" id="UP000749646">
    <property type="component" value="Unassembled WGS sequence"/>
</dbReference>
<feature type="non-terminal residue" evidence="8">
    <location>
        <position position="80"/>
    </location>
</feature>
<dbReference type="PANTHER" id="PTHR22988:SF71">
    <property type="entry name" value="CITRON RHO-INTERACTING KINASE"/>
    <property type="match status" value="1"/>
</dbReference>
<keyword evidence="8" id="KW-0808">Transferase</keyword>
<comment type="caution">
    <text evidence="8">The sequence shown here is derived from an EMBL/GenBank/DDBJ whole genome shotgun (WGS) entry which is preliminary data.</text>
</comment>
<comment type="catalytic activity">
    <reaction evidence="3">
        <text>L-threonyl-[protein] + ATP = O-phospho-L-threonyl-[protein] + ADP + H(+)</text>
        <dbReference type="Rhea" id="RHEA:46608"/>
        <dbReference type="Rhea" id="RHEA-COMP:11060"/>
        <dbReference type="Rhea" id="RHEA-COMP:11605"/>
        <dbReference type="ChEBI" id="CHEBI:15378"/>
        <dbReference type="ChEBI" id="CHEBI:30013"/>
        <dbReference type="ChEBI" id="CHEBI:30616"/>
        <dbReference type="ChEBI" id="CHEBI:61977"/>
        <dbReference type="ChEBI" id="CHEBI:456216"/>
        <dbReference type="EC" id="2.7.11.1"/>
    </reaction>
</comment>
<keyword evidence="5" id="KW-0547">Nucleotide-binding</keyword>
<reference evidence="8" key="1">
    <citation type="journal article" date="2020" name="Fungal Divers.">
        <title>Resolving the Mortierellaceae phylogeny through synthesis of multi-gene phylogenetics and phylogenomics.</title>
        <authorList>
            <person name="Vandepol N."/>
            <person name="Liber J."/>
            <person name="Desiro A."/>
            <person name="Na H."/>
            <person name="Kennedy M."/>
            <person name="Barry K."/>
            <person name="Grigoriev I.V."/>
            <person name="Miller A.N."/>
            <person name="O'Donnell K."/>
            <person name="Stajich J.E."/>
            <person name="Bonito G."/>
        </authorList>
    </citation>
    <scope>NUCLEOTIDE SEQUENCE</scope>
    <source>
        <strain evidence="8">MES-2147</strain>
    </source>
</reference>
<keyword evidence="8" id="KW-0418">Kinase</keyword>
<dbReference type="PROSITE" id="PS50011">
    <property type="entry name" value="PROTEIN_KINASE_DOM"/>
    <property type="match status" value="1"/>
</dbReference>
<feature type="domain" description="Protein kinase" evidence="7">
    <location>
        <begin position="45"/>
        <end position="80"/>
    </location>
</feature>
<comment type="similarity">
    <text evidence="2">Belongs to the protein kinase superfamily. STE Ser/Thr protein kinase family. COT1 subfamily.</text>
</comment>
<evidence type="ECO:0000256" key="2">
    <source>
        <dbReference type="ARBA" id="ARBA00038271"/>
    </source>
</evidence>
<comment type="catalytic activity">
    <reaction evidence="4">
        <text>L-seryl-[protein] + ATP = O-phospho-L-seryl-[protein] + ADP + H(+)</text>
        <dbReference type="Rhea" id="RHEA:17989"/>
        <dbReference type="Rhea" id="RHEA-COMP:9863"/>
        <dbReference type="Rhea" id="RHEA-COMP:11604"/>
        <dbReference type="ChEBI" id="CHEBI:15378"/>
        <dbReference type="ChEBI" id="CHEBI:29999"/>
        <dbReference type="ChEBI" id="CHEBI:30616"/>
        <dbReference type="ChEBI" id="CHEBI:83421"/>
        <dbReference type="ChEBI" id="CHEBI:456216"/>
        <dbReference type="EC" id="2.7.11.1"/>
    </reaction>
</comment>
<evidence type="ECO:0000256" key="3">
    <source>
        <dbReference type="ARBA" id="ARBA00047899"/>
    </source>
</evidence>
<protein>
    <submittedName>
        <fullName evidence="8">Serine/threonine-protein kinase</fullName>
    </submittedName>
</protein>
<dbReference type="GO" id="GO:0004674">
    <property type="term" value="F:protein serine/threonine kinase activity"/>
    <property type="evidence" value="ECO:0007669"/>
    <property type="project" value="UniProtKB-EC"/>
</dbReference>
<dbReference type="AlphaFoldDB" id="A0A9P6JBQ9"/>
<dbReference type="InterPro" id="IPR011009">
    <property type="entry name" value="Kinase-like_dom_sf"/>
</dbReference>
<evidence type="ECO:0000259" key="7">
    <source>
        <dbReference type="PROSITE" id="PS50011"/>
    </source>
</evidence>
<proteinExistence type="inferred from homology"/>
<dbReference type="PROSITE" id="PS00107">
    <property type="entry name" value="PROTEIN_KINASE_ATP"/>
    <property type="match status" value="1"/>
</dbReference>
<accession>A0A9P6JBQ9</accession>
<feature type="compositionally biased region" description="Basic and acidic residues" evidence="6">
    <location>
        <begin position="1"/>
        <end position="19"/>
    </location>
</feature>
<dbReference type="EMBL" id="JAAAHW010005739">
    <property type="protein sequence ID" value="KAF9966693.1"/>
    <property type="molecule type" value="Genomic_DNA"/>
</dbReference>
<dbReference type="GO" id="GO:0005524">
    <property type="term" value="F:ATP binding"/>
    <property type="evidence" value="ECO:0007669"/>
    <property type="project" value="UniProtKB-UniRule"/>
</dbReference>
<dbReference type="GO" id="GO:0005856">
    <property type="term" value="C:cytoskeleton"/>
    <property type="evidence" value="ECO:0007669"/>
    <property type="project" value="TreeGrafter"/>
</dbReference>
<evidence type="ECO:0000256" key="1">
    <source>
        <dbReference type="ARBA" id="ARBA00022553"/>
    </source>
</evidence>
<dbReference type="Gene3D" id="3.30.200.20">
    <property type="entry name" value="Phosphorylase Kinase, domain 1"/>
    <property type="match status" value="1"/>
</dbReference>
<evidence type="ECO:0000256" key="4">
    <source>
        <dbReference type="ARBA" id="ARBA00048679"/>
    </source>
</evidence>
<dbReference type="InterPro" id="IPR000719">
    <property type="entry name" value="Prot_kinase_dom"/>
</dbReference>
<organism evidence="8 9">
    <name type="scientific">Modicella reniformis</name>
    <dbReference type="NCBI Taxonomy" id="1440133"/>
    <lineage>
        <taxon>Eukaryota</taxon>
        <taxon>Fungi</taxon>
        <taxon>Fungi incertae sedis</taxon>
        <taxon>Mucoromycota</taxon>
        <taxon>Mortierellomycotina</taxon>
        <taxon>Mortierellomycetes</taxon>
        <taxon>Mortierellales</taxon>
        <taxon>Mortierellaceae</taxon>
        <taxon>Modicella</taxon>
    </lineage>
</organism>